<organism evidence="2">
    <name type="scientific">Auxenochlorella protothecoides</name>
    <name type="common">Green microalga</name>
    <name type="synonym">Chlorella protothecoides</name>
    <dbReference type="NCBI Taxonomy" id="3075"/>
    <lineage>
        <taxon>Eukaryota</taxon>
        <taxon>Viridiplantae</taxon>
        <taxon>Chlorophyta</taxon>
        <taxon>core chlorophytes</taxon>
        <taxon>Trebouxiophyceae</taxon>
        <taxon>Chlorellales</taxon>
        <taxon>Chlorellaceae</taxon>
        <taxon>Auxenochlorella</taxon>
    </lineage>
</organism>
<name>A0A1D1ZSB7_AUXPR</name>
<protein>
    <submittedName>
        <fullName evidence="2">Uncharacterized protein</fullName>
    </submittedName>
</protein>
<evidence type="ECO:0000256" key="1">
    <source>
        <dbReference type="SAM" id="MobiDB-lite"/>
    </source>
</evidence>
<dbReference type="EMBL" id="GDKF01008875">
    <property type="protein sequence ID" value="JAT69747.1"/>
    <property type="molecule type" value="Transcribed_RNA"/>
</dbReference>
<feature type="compositionally biased region" description="Low complexity" evidence="1">
    <location>
        <begin position="140"/>
        <end position="149"/>
    </location>
</feature>
<accession>A0A1D1ZSB7</accession>
<feature type="compositionally biased region" description="Basic residues" evidence="1">
    <location>
        <begin position="161"/>
        <end position="188"/>
    </location>
</feature>
<evidence type="ECO:0000313" key="2">
    <source>
        <dbReference type="EMBL" id="JAT69747.1"/>
    </source>
</evidence>
<feature type="non-terminal residue" evidence="2">
    <location>
        <position position="1"/>
    </location>
</feature>
<proteinExistence type="predicted"/>
<feature type="compositionally biased region" description="Basic and acidic residues" evidence="1">
    <location>
        <begin position="236"/>
        <end position="251"/>
    </location>
</feature>
<dbReference type="AlphaFoldDB" id="A0A1D1ZSB7"/>
<gene>
    <name evidence="2" type="ORF">g.17443</name>
</gene>
<feature type="region of interest" description="Disordered" evidence="1">
    <location>
        <begin position="23"/>
        <end position="193"/>
    </location>
</feature>
<feature type="region of interest" description="Disordered" evidence="1">
    <location>
        <begin position="232"/>
        <end position="254"/>
    </location>
</feature>
<reference evidence="2" key="1">
    <citation type="submission" date="2015-08" db="EMBL/GenBank/DDBJ databases">
        <authorList>
            <person name="Babu N.S."/>
            <person name="Beckwith C.J."/>
            <person name="Beseler K.G."/>
            <person name="Brison A."/>
            <person name="Carone J.V."/>
            <person name="Caskin T.P."/>
            <person name="Diamond M."/>
            <person name="Durham M.E."/>
            <person name="Foxe J.M."/>
            <person name="Go M."/>
            <person name="Henderson B.A."/>
            <person name="Jones I.B."/>
            <person name="McGettigan J.A."/>
            <person name="Micheletti S.J."/>
            <person name="Nasrallah M.E."/>
            <person name="Ortiz D."/>
            <person name="Piller C.R."/>
            <person name="Privatt S.R."/>
            <person name="Schneider S.L."/>
            <person name="Sharp S."/>
            <person name="Smith T.C."/>
            <person name="Stanton J.D."/>
            <person name="Ullery H.E."/>
            <person name="Wilson R.J."/>
            <person name="Serrano M.G."/>
            <person name="Buck G."/>
            <person name="Lee V."/>
            <person name="Wang Y."/>
            <person name="Carvalho R."/>
            <person name="Voegtly L."/>
            <person name="Shi R."/>
            <person name="Duckworth R."/>
            <person name="Johnson A."/>
            <person name="Loviza R."/>
            <person name="Walstead R."/>
            <person name="Shah Z."/>
            <person name="Kiflezghi M."/>
            <person name="Wade K."/>
            <person name="Ball S.L."/>
            <person name="Bradley K.W."/>
            <person name="Asai D.J."/>
            <person name="Bowman C.A."/>
            <person name="Russell D.A."/>
            <person name="Pope W.H."/>
            <person name="Jacobs-Sera D."/>
            <person name="Hendrix R.W."/>
            <person name="Hatfull G.F."/>
        </authorList>
    </citation>
    <scope>NUCLEOTIDE SEQUENCE</scope>
</reference>
<sequence length="354" mass="38786">SSGAGPPHPGGWPWHALLRAEQRCHLRVPTEGDAGGAPRQRRRGHHPGDQGGGPIQVRRGGDHARRPRGPLRGEAARLCGRPHQRRHLLPEPQRAGPHSAPPHQHREGGVPRHRRRWAPAHHEPGGVLDGCGPAQGLPHRAGPAPGLRAEPPPPGAGGGRGRARRRHHRRHRRHRPELPHRTQRLHRQAVRDRGWRAPEQLRLAAPRHRQELREGVGLHRGLGLLSGLLGSCGQQGRDRGGRGHPRRDLHERRHCPAAQGDQGVRAGPWHHHHVIAPGPAAQLAPGEETPRPAMAYRVAAAGSEESVTPFCETSPPHNTAACLYTSILALLRWPWSPAQGRIVLKTPHLVTLVQ</sequence>